<sequence>MLLPEREVNDMKRSERTQVGLLLACVSVICASASSSESLEQFAELQHIAEDHTISYKEAVPRMEALFGRLDDPQIVKAVMLLSREGSESVWAQMTRAPEGENGPSEEWYRFKAEWDRYDEAVCIGMCRLVQIGTSESIKHLVDLTSHYLGETNCEILLQRITEVGEPALEHLRSKLREQEALKEGRDEGGEEQAQPAIEYWAVSGMLEDCIAFIEKGEILSAPVEPCPPSYDQ</sequence>
<dbReference type="EMBL" id="LJVA01000187">
    <property type="protein sequence ID" value="KPL05787.1"/>
    <property type="molecule type" value="Genomic_DNA"/>
</dbReference>
<organism evidence="1 2">
    <name type="scientific">candidate division TA06 bacterium SM1_40</name>
    <dbReference type="NCBI Taxonomy" id="1703773"/>
    <lineage>
        <taxon>Bacteria</taxon>
        <taxon>Bacteria division TA06</taxon>
    </lineage>
</organism>
<evidence type="ECO:0000313" key="2">
    <source>
        <dbReference type="Proteomes" id="UP000051035"/>
    </source>
</evidence>
<evidence type="ECO:0000313" key="1">
    <source>
        <dbReference type="EMBL" id="KPL05787.1"/>
    </source>
</evidence>
<protein>
    <submittedName>
        <fullName evidence="1">Uncharacterized protein</fullName>
    </submittedName>
</protein>
<dbReference type="AlphaFoldDB" id="A0A0S8JBD2"/>
<dbReference type="Proteomes" id="UP000051035">
    <property type="component" value="Unassembled WGS sequence"/>
</dbReference>
<comment type="caution">
    <text evidence="1">The sequence shown here is derived from an EMBL/GenBank/DDBJ whole genome shotgun (WGS) entry which is preliminary data.</text>
</comment>
<gene>
    <name evidence="1" type="ORF">AMJ71_10975</name>
</gene>
<accession>A0A0S8JBD2</accession>
<name>A0A0S8JBD2_UNCT6</name>
<reference evidence="1 2" key="1">
    <citation type="journal article" date="2015" name="Microbiome">
        <title>Genomic resolution of linkages in carbon, nitrogen, and sulfur cycling among widespread estuary sediment bacteria.</title>
        <authorList>
            <person name="Baker B.J."/>
            <person name="Lazar C.S."/>
            <person name="Teske A.P."/>
            <person name="Dick G.J."/>
        </authorList>
    </citation>
    <scope>NUCLEOTIDE SEQUENCE [LARGE SCALE GENOMIC DNA]</scope>
    <source>
        <strain evidence="1">SM1_40</strain>
    </source>
</reference>
<proteinExistence type="predicted"/>